<keyword evidence="2 4" id="KW-0863">Zinc-finger</keyword>
<evidence type="ECO:0000313" key="7">
    <source>
        <dbReference type="Proteomes" id="UP001630127"/>
    </source>
</evidence>
<evidence type="ECO:0000256" key="4">
    <source>
        <dbReference type="PROSITE-ProRule" id="PRU00175"/>
    </source>
</evidence>
<accession>A0ABD2ZGP9</accession>
<dbReference type="InterPro" id="IPR051834">
    <property type="entry name" value="RING_finger_E3_ligase"/>
</dbReference>
<organism evidence="6 7">
    <name type="scientific">Cinchona calisaya</name>
    <dbReference type="NCBI Taxonomy" id="153742"/>
    <lineage>
        <taxon>Eukaryota</taxon>
        <taxon>Viridiplantae</taxon>
        <taxon>Streptophyta</taxon>
        <taxon>Embryophyta</taxon>
        <taxon>Tracheophyta</taxon>
        <taxon>Spermatophyta</taxon>
        <taxon>Magnoliopsida</taxon>
        <taxon>eudicotyledons</taxon>
        <taxon>Gunneridae</taxon>
        <taxon>Pentapetalae</taxon>
        <taxon>asterids</taxon>
        <taxon>lamiids</taxon>
        <taxon>Gentianales</taxon>
        <taxon>Rubiaceae</taxon>
        <taxon>Cinchonoideae</taxon>
        <taxon>Cinchoneae</taxon>
        <taxon>Cinchona</taxon>
    </lineage>
</organism>
<feature type="domain" description="RING-type" evidence="5">
    <location>
        <begin position="216"/>
        <end position="258"/>
    </location>
</feature>
<dbReference type="InterPro" id="IPR013083">
    <property type="entry name" value="Znf_RING/FYVE/PHD"/>
</dbReference>
<comment type="caution">
    <text evidence="6">The sequence shown here is derived from an EMBL/GenBank/DDBJ whole genome shotgun (WGS) entry which is preliminary data.</text>
</comment>
<sequence>MAPPTWLPTLNSHNQHEICVNVWAENPENHPLQTDPFVWIKTCVTVKFKSDEPTNQRILEGLSWTEGSFTIPFSLLTKPAKFSRLTRTMIDLIYIPFDLSLDCDELSEIIRSTGHSIMQETCRDHYNVLPLTLEISKEVEVPNCEFETWISWYDETITSDPEFETEYSEAISRDRTDEELLYEETRTAATKSSIQELEKLSMDEDGSNSNIDKSYCAICFEELQKHGSKIIRLPCYHMFHGDCVTRWLQESHVCPLCRFALPCLGN</sequence>
<evidence type="ECO:0000259" key="5">
    <source>
        <dbReference type="PROSITE" id="PS50089"/>
    </source>
</evidence>
<dbReference type="Proteomes" id="UP001630127">
    <property type="component" value="Unassembled WGS sequence"/>
</dbReference>
<dbReference type="EMBL" id="JBJUIK010000009">
    <property type="protein sequence ID" value="KAL3518641.1"/>
    <property type="molecule type" value="Genomic_DNA"/>
</dbReference>
<dbReference type="Pfam" id="PF13639">
    <property type="entry name" value="zf-RING_2"/>
    <property type="match status" value="1"/>
</dbReference>
<keyword evidence="1" id="KW-0479">Metal-binding</keyword>
<keyword evidence="7" id="KW-1185">Reference proteome</keyword>
<dbReference type="GO" id="GO:0008270">
    <property type="term" value="F:zinc ion binding"/>
    <property type="evidence" value="ECO:0007669"/>
    <property type="project" value="UniProtKB-KW"/>
</dbReference>
<gene>
    <name evidence="6" type="ORF">ACH5RR_021230</name>
</gene>
<evidence type="ECO:0000313" key="6">
    <source>
        <dbReference type="EMBL" id="KAL3518641.1"/>
    </source>
</evidence>
<dbReference type="Gene3D" id="3.30.40.10">
    <property type="entry name" value="Zinc/RING finger domain, C3HC4 (zinc finger)"/>
    <property type="match status" value="1"/>
</dbReference>
<keyword evidence="3" id="KW-0862">Zinc</keyword>
<evidence type="ECO:0000256" key="3">
    <source>
        <dbReference type="ARBA" id="ARBA00022833"/>
    </source>
</evidence>
<evidence type="ECO:0000256" key="2">
    <source>
        <dbReference type="ARBA" id="ARBA00022771"/>
    </source>
</evidence>
<dbReference type="SMART" id="SM00184">
    <property type="entry name" value="RING"/>
    <property type="match status" value="1"/>
</dbReference>
<dbReference type="PANTHER" id="PTHR45931:SF3">
    <property type="entry name" value="RING ZINC FINGER-CONTAINING PROTEIN"/>
    <property type="match status" value="1"/>
</dbReference>
<dbReference type="PROSITE" id="PS50089">
    <property type="entry name" value="ZF_RING_2"/>
    <property type="match status" value="1"/>
</dbReference>
<proteinExistence type="predicted"/>
<reference evidence="6 7" key="1">
    <citation type="submission" date="2024-11" db="EMBL/GenBank/DDBJ databases">
        <title>A near-complete genome assembly of Cinchona calisaya.</title>
        <authorList>
            <person name="Lian D.C."/>
            <person name="Zhao X.W."/>
            <person name="Wei L."/>
        </authorList>
    </citation>
    <scope>NUCLEOTIDE SEQUENCE [LARGE SCALE GENOMIC DNA]</scope>
    <source>
        <tissue evidence="6">Nenye</tissue>
    </source>
</reference>
<dbReference type="InterPro" id="IPR001841">
    <property type="entry name" value="Znf_RING"/>
</dbReference>
<dbReference type="AlphaFoldDB" id="A0ABD2ZGP9"/>
<name>A0ABD2ZGP9_9GENT</name>
<protein>
    <recommendedName>
        <fullName evidence="5">RING-type domain-containing protein</fullName>
    </recommendedName>
</protein>
<dbReference type="PANTHER" id="PTHR45931">
    <property type="entry name" value="SI:CH211-59O9.10"/>
    <property type="match status" value="1"/>
</dbReference>
<dbReference type="SUPFAM" id="SSF57850">
    <property type="entry name" value="RING/U-box"/>
    <property type="match status" value="1"/>
</dbReference>
<evidence type="ECO:0000256" key="1">
    <source>
        <dbReference type="ARBA" id="ARBA00022723"/>
    </source>
</evidence>